<comment type="caution">
    <text evidence="4">The sequence shown here is derived from an EMBL/GenBank/DDBJ whole genome shotgun (WGS) entry which is preliminary data.</text>
</comment>
<keyword evidence="5" id="KW-1185">Reference proteome</keyword>
<evidence type="ECO:0000313" key="5">
    <source>
        <dbReference type="Proteomes" id="UP000007360"/>
    </source>
</evidence>
<dbReference type="PATRIC" id="fig|1204725.3.peg.397"/>
<dbReference type="GO" id="GO:0003677">
    <property type="term" value="F:DNA binding"/>
    <property type="evidence" value="ECO:0007669"/>
    <property type="project" value="InterPro"/>
</dbReference>
<dbReference type="PANTHER" id="PTHR30545:SF2">
    <property type="entry name" value="SUGAR FERMENTATION STIMULATION PROTEIN A"/>
    <property type="match status" value="1"/>
</dbReference>
<dbReference type="Pfam" id="PF03749">
    <property type="entry name" value="SfsA"/>
    <property type="match status" value="1"/>
</dbReference>
<dbReference type="Gene3D" id="2.40.50.580">
    <property type="match status" value="1"/>
</dbReference>
<sequence length="260" mass="30103">MKILNLMEGIFRDRPNRFTVEFETSSGIEKAHLRDPGRLKELLIPGVELLLRPALNPESRKTKYDVIAVWSEGIWVLINSGFHSDLAAEMIKSKIVLELSDYTVKKREYTFGKSRLDFLLTKMDKLIKMDKRGKKESKRVSKKNSLEVDHDLLMEVKGCTLVEEGHARFPDAPTIRGKRHLEELIKAKKEGMESAVLFLIPREDAKVFSPNWEMDPDFSKTLKQAEHENVKIIAYSFTLDYHKKELELKPLKKIKVKVKP</sequence>
<reference evidence="4 5" key="1">
    <citation type="journal article" date="2012" name="J. Bacteriol.">
        <title>Draft genome sequence of Methanobacterium formicicum DSM 3637, an archaebacterium isolated from the methane producer amoeba Pelomyxa palustris.</title>
        <authorList>
            <person name="Gutierrez G."/>
        </authorList>
    </citation>
    <scope>NUCLEOTIDE SEQUENCE [LARGE SCALE GENOMIC DNA]</scope>
    <source>
        <strain evidence="5">DSM 3637 / PP1</strain>
    </source>
</reference>
<evidence type="ECO:0000259" key="3">
    <source>
        <dbReference type="Pfam" id="PF17746"/>
    </source>
</evidence>
<dbReference type="OrthoDB" id="34139at2157"/>
<evidence type="ECO:0000313" key="4">
    <source>
        <dbReference type="EMBL" id="EKF87015.1"/>
    </source>
</evidence>
<name>K2RW75_METFP</name>
<dbReference type="RefSeq" id="WP_004029590.1">
    <property type="nucleotide sequence ID" value="NZ_AMPO01000001.1"/>
</dbReference>
<accession>K2RW75</accession>
<dbReference type="AlphaFoldDB" id="K2RW75"/>
<dbReference type="InterPro" id="IPR005224">
    <property type="entry name" value="SfsA"/>
</dbReference>
<dbReference type="Proteomes" id="UP000007360">
    <property type="component" value="Unassembled WGS sequence"/>
</dbReference>
<dbReference type="Gene3D" id="3.40.1350.60">
    <property type="match status" value="1"/>
</dbReference>
<dbReference type="PANTHER" id="PTHR30545">
    <property type="entry name" value="SUGAR FERMENTATION STIMULATION PROTEIN A"/>
    <property type="match status" value="1"/>
</dbReference>
<proteinExistence type="inferred from homology"/>
<dbReference type="InterPro" id="IPR040452">
    <property type="entry name" value="SfsA_C"/>
</dbReference>
<feature type="domain" description="SfsA N-terminal OB" evidence="3">
    <location>
        <begin position="13"/>
        <end position="78"/>
    </location>
</feature>
<dbReference type="EMBL" id="AMPO01000001">
    <property type="protein sequence ID" value="EKF87015.1"/>
    <property type="molecule type" value="Genomic_DNA"/>
</dbReference>
<protein>
    <recommendedName>
        <fullName evidence="1">Sugar fermentation stimulation protein homolog</fullName>
    </recommendedName>
</protein>
<evidence type="ECO:0000259" key="2">
    <source>
        <dbReference type="Pfam" id="PF03749"/>
    </source>
</evidence>
<comment type="similarity">
    <text evidence="1">Belongs to the SfsA family.</text>
</comment>
<dbReference type="HAMAP" id="MF_00095">
    <property type="entry name" value="SfsA"/>
    <property type="match status" value="1"/>
</dbReference>
<gene>
    <name evidence="1" type="primary">sfsA</name>
    <name evidence="4" type="ORF">A994_01975</name>
</gene>
<dbReference type="Pfam" id="PF17746">
    <property type="entry name" value="SfsA_N"/>
    <property type="match status" value="1"/>
</dbReference>
<dbReference type="CDD" id="cd22359">
    <property type="entry name" value="SfsA-like_bacterial"/>
    <property type="match status" value="1"/>
</dbReference>
<dbReference type="InterPro" id="IPR041465">
    <property type="entry name" value="SfsA_N"/>
</dbReference>
<evidence type="ECO:0000256" key="1">
    <source>
        <dbReference type="HAMAP-Rule" id="MF_00095"/>
    </source>
</evidence>
<feature type="domain" description="Sugar fermentation stimulation protein C-terminal" evidence="2">
    <location>
        <begin position="82"/>
        <end position="240"/>
    </location>
</feature>
<organism evidence="4 5">
    <name type="scientific">Methanobacterium formicicum (strain DSM 3637 / PP1)</name>
    <dbReference type="NCBI Taxonomy" id="1204725"/>
    <lineage>
        <taxon>Archaea</taxon>
        <taxon>Methanobacteriati</taxon>
        <taxon>Methanobacteriota</taxon>
        <taxon>Methanomada group</taxon>
        <taxon>Methanobacteria</taxon>
        <taxon>Methanobacteriales</taxon>
        <taxon>Methanobacteriaceae</taxon>
        <taxon>Methanobacterium</taxon>
    </lineage>
</organism>